<accession>A0ABT2EF07</accession>
<dbReference type="RefSeq" id="WP_259036666.1">
    <property type="nucleotide sequence ID" value="NZ_JAJISC010000005.1"/>
</dbReference>
<organism evidence="1 2">
    <name type="scientific">Halomonas dongshanensis</name>
    <dbReference type="NCBI Taxonomy" id="2890835"/>
    <lineage>
        <taxon>Bacteria</taxon>
        <taxon>Pseudomonadati</taxon>
        <taxon>Pseudomonadota</taxon>
        <taxon>Gammaproteobacteria</taxon>
        <taxon>Oceanospirillales</taxon>
        <taxon>Halomonadaceae</taxon>
        <taxon>Halomonas</taxon>
    </lineage>
</organism>
<proteinExistence type="predicted"/>
<evidence type="ECO:0000313" key="2">
    <source>
        <dbReference type="Proteomes" id="UP001165542"/>
    </source>
</evidence>
<name>A0ABT2EF07_9GAMM</name>
<gene>
    <name evidence="1" type="ORF">LLY24_12655</name>
</gene>
<dbReference type="EMBL" id="JAJISC010000005">
    <property type="protein sequence ID" value="MCS2610167.1"/>
    <property type="molecule type" value="Genomic_DNA"/>
</dbReference>
<dbReference type="Gene3D" id="1.25.40.10">
    <property type="entry name" value="Tetratricopeptide repeat domain"/>
    <property type="match status" value="1"/>
</dbReference>
<keyword evidence="2" id="KW-1185">Reference proteome</keyword>
<dbReference type="Proteomes" id="UP001165542">
    <property type="component" value="Unassembled WGS sequence"/>
</dbReference>
<sequence length="145" mass="16264">MKVNTRIYKAVYSLAEKLMKAAEKEDSETFATLYRQLEEICQQHEGTEKDHPEQWETLADFTEEYPRALAMYQKALTKASAIKAHDHMASIGLSMATLYVELDRPSDATESLRQAALSAENVDDPDLKAEIAALNEKIEAGLDAK</sequence>
<dbReference type="SUPFAM" id="SSF48452">
    <property type="entry name" value="TPR-like"/>
    <property type="match status" value="1"/>
</dbReference>
<protein>
    <submittedName>
        <fullName evidence="1">Tetratricopeptide repeat protein</fullName>
    </submittedName>
</protein>
<reference evidence="1" key="1">
    <citation type="submission" date="2021-11" db="EMBL/GenBank/DDBJ databases">
        <title>Halomonas sp., isolated from a coastal aquaculture zone in Dongshan Bay.</title>
        <authorList>
            <person name="Lin W."/>
        </authorList>
    </citation>
    <scope>NUCLEOTIDE SEQUENCE</scope>
    <source>
        <strain evidence="1">Yzlin-01</strain>
    </source>
</reference>
<comment type="caution">
    <text evidence="1">The sequence shown here is derived from an EMBL/GenBank/DDBJ whole genome shotgun (WGS) entry which is preliminary data.</text>
</comment>
<evidence type="ECO:0000313" key="1">
    <source>
        <dbReference type="EMBL" id="MCS2610167.1"/>
    </source>
</evidence>
<dbReference type="InterPro" id="IPR011990">
    <property type="entry name" value="TPR-like_helical_dom_sf"/>
</dbReference>